<keyword evidence="3 10" id="KW-0479">Metal-binding</keyword>
<dbReference type="GO" id="GO:0005829">
    <property type="term" value="C:cytosol"/>
    <property type="evidence" value="ECO:0007669"/>
    <property type="project" value="TreeGrafter"/>
</dbReference>
<evidence type="ECO:0000313" key="12">
    <source>
        <dbReference type="EMBL" id="TLX41206.1"/>
    </source>
</evidence>
<dbReference type="EMBL" id="VAUP01000038">
    <property type="protein sequence ID" value="TLX41206.1"/>
    <property type="molecule type" value="Genomic_DNA"/>
</dbReference>
<keyword evidence="6 10" id="KW-0460">Magnesium</keyword>
<dbReference type="InterPro" id="IPR002637">
    <property type="entry name" value="RdgB/HAM1"/>
</dbReference>
<feature type="binding site" evidence="10">
    <location>
        <begin position="196"/>
        <end position="197"/>
    </location>
    <ligand>
        <name>substrate</name>
    </ligand>
</feature>
<dbReference type="GO" id="GO:0009146">
    <property type="term" value="P:purine nucleoside triphosphate catabolic process"/>
    <property type="evidence" value="ECO:0007669"/>
    <property type="project" value="UniProtKB-UniRule"/>
</dbReference>
<name>A0A6C1KP26_XANAU</name>
<feature type="binding site" evidence="10">
    <location>
        <position position="76"/>
    </location>
    <ligand>
        <name>substrate</name>
    </ligand>
</feature>
<evidence type="ECO:0000256" key="7">
    <source>
        <dbReference type="ARBA" id="ARBA00023080"/>
    </source>
</evidence>
<dbReference type="Pfam" id="PF01725">
    <property type="entry name" value="Ham1p_like"/>
    <property type="match status" value="1"/>
</dbReference>
<dbReference type="CDD" id="cd00515">
    <property type="entry name" value="HAM1"/>
    <property type="match status" value="1"/>
</dbReference>
<dbReference type="GeneID" id="95775737"/>
<evidence type="ECO:0000256" key="1">
    <source>
        <dbReference type="ARBA" id="ARBA00008023"/>
    </source>
</evidence>
<comment type="catalytic activity">
    <reaction evidence="10">
        <text>ITP + H2O = IMP + diphosphate + H(+)</text>
        <dbReference type="Rhea" id="RHEA:29399"/>
        <dbReference type="ChEBI" id="CHEBI:15377"/>
        <dbReference type="ChEBI" id="CHEBI:15378"/>
        <dbReference type="ChEBI" id="CHEBI:33019"/>
        <dbReference type="ChEBI" id="CHEBI:58053"/>
        <dbReference type="ChEBI" id="CHEBI:61402"/>
        <dbReference type="EC" id="3.6.1.66"/>
    </reaction>
</comment>
<reference evidence="12 13" key="1">
    <citation type="submission" date="2019-05" db="EMBL/GenBank/DDBJ databases">
        <authorList>
            <person name="Zhou X."/>
        </authorList>
    </citation>
    <scope>NUCLEOTIDE SEQUENCE [LARGE SCALE GENOMIC DNA]</scope>
    <source>
        <strain evidence="12 13">DSM 432</strain>
    </source>
</reference>
<proteinExistence type="inferred from homology"/>
<evidence type="ECO:0000256" key="6">
    <source>
        <dbReference type="ARBA" id="ARBA00022842"/>
    </source>
</evidence>
<feature type="binding site" evidence="10">
    <location>
        <position position="46"/>
    </location>
    <ligand>
        <name>Mg(2+)</name>
        <dbReference type="ChEBI" id="CHEBI:18420"/>
    </ligand>
</feature>
<comment type="subunit">
    <text evidence="2 10">Homodimer.</text>
</comment>
<dbReference type="PANTHER" id="PTHR11067">
    <property type="entry name" value="INOSINE TRIPHOSPHATE PYROPHOSPHATASE/HAM1 PROTEIN"/>
    <property type="match status" value="1"/>
</dbReference>
<keyword evidence="4 10" id="KW-0547">Nucleotide-binding</keyword>
<dbReference type="GO" id="GO:0035870">
    <property type="term" value="F:dITP diphosphatase activity"/>
    <property type="evidence" value="ECO:0007669"/>
    <property type="project" value="UniProtKB-UniRule"/>
</dbReference>
<dbReference type="GO" id="GO:0036222">
    <property type="term" value="F:XTP diphosphatase activity"/>
    <property type="evidence" value="ECO:0007669"/>
    <property type="project" value="UniProtKB-UniRule"/>
</dbReference>
<dbReference type="InterPro" id="IPR020922">
    <property type="entry name" value="dITP/XTP_pyrophosphatase"/>
</dbReference>
<evidence type="ECO:0000256" key="10">
    <source>
        <dbReference type="HAMAP-Rule" id="MF_01405"/>
    </source>
</evidence>
<sequence length="211" mass="22815">MDHRILKGRLVVATHNPGKLIEMRMLLAPHGVEAVSAGELGLTEPEETEQTFSGNARLKAQAAAQAAQLPAFADDSGLVIDALGGAPGIHTARWAGPDRDFEMAMEKVQAELEKVGAIAPEQRRARFVSALCLAWPDGHVEEFEGVVEGTLVWPPRGAKGFGYDPMFVPEDYPKTFAEMTADEKHSMPPKGFGLSHRARAFLKLSQACLEG</sequence>
<accession>A0A6C1KP26</accession>
<comment type="caution">
    <text evidence="12">The sequence shown here is derived from an EMBL/GenBank/DDBJ whole genome shotgun (WGS) entry which is preliminary data.</text>
</comment>
<evidence type="ECO:0000256" key="4">
    <source>
        <dbReference type="ARBA" id="ARBA00022741"/>
    </source>
</evidence>
<dbReference type="InterPro" id="IPR029001">
    <property type="entry name" value="ITPase-like_fam"/>
</dbReference>
<dbReference type="GO" id="GO:0017111">
    <property type="term" value="F:ribonucleoside triphosphate phosphatase activity"/>
    <property type="evidence" value="ECO:0007669"/>
    <property type="project" value="InterPro"/>
</dbReference>
<feature type="binding site" evidence="10">
    <location>
        <begin position="161"/>
        <end position="164"/>
    </location>
    <ligand>
        <name>substrate</name>
    </ligand>
</feature>
<comment type="function">
    <text evidence="10">Pyrophosphatase that catalyzes the hydrolysis of nucleoside triphosphates to their monophosphate derivatives, with a high preference for the non-canonical purine nucleotides XTP (xanthosine triphosphate), dITP (deoxyinosine triphosphate) and ITP. Seems to function as a house-cleaning enzyme that removes non-canonical purine nucleotides from the nucleotide pool, thus preventing their incorporation into DNA/RNA and avoiding chromosomal lesions.</text>
</comment>
<comment type="similarity">
    <text evidence="1 10 11">Belongs to the HAM1 NTPase family.</text>
</comment>
<evidence type="ECO:0000256" key="11">
    <source>
        <dbReference type="RuleBase" id="RU003781"/>
    </source>
</evidence>
<comment type="catalytic activity">
    <reaction evidence="8 10">
        <text>dITP + H2O = dIMP + diphosphate + H(+)</text>
        <dbReference type="Rhea" id="RHEA:28342"/>
        <dbReference type="ChEBI" id="CHEBI:15377"/>
        <dbReference type="ChEBI" id="CHEBI:15378"/>
        <dbReference type="ChEBI" id="CHEBI:33019"/>
        <dbReference type="ChEBI" id="CHEBI:61194"/>
        <dbReference type="ChEBI" id="CHEBI:61382"/>
        <dbReference type="EC" id="3.6.1.66"/>
    </reaction>
</comment>
<dbReference type="SUPFAM" id="SSF52972">
    <property type="entry name" value="ITPase-like"/>
    <property type="match status" value="1"/>
</dbReference>
<dbReference type="FunFam" id="3.90.950.10:FF:000001">
    <property type="entry name" value="dITP/XTP pyrophosphatase"/>
    <property type="match status" value="1"/>
</dbReference>
<dbReference type="NCBIfam" id="TIGR00042">
    <property type="entry name" value="RdgB/HAM1 family non-canonical purine NTP pyrophosphatase"/>
    <property type="match status" value="1"/>
</dbReference>
<evidence type="ECO:0000256" key="5">
    <source>
        <dbReference type="ARBA" id="ARBA00022801"/>
    </source>
</evidence>
<gene>
    <name evidence="12" type="primary">rdgB</name>
    <name evidence="12" type="ORF">FBQ73_19980</name>
</gene>
<comment type="catalytic activity">
    <reaction evidence="9 10">
        <text>XTP + H2O = XMP + diphosphate + H(+)</text>
        <dbReference type="Rhea" id="RHEA:28610"/>
        <dbReference type="ChEBI" id="CHEBI:15377"/>
        <dbReference type="ChEBI" id="CHEBI:15378"/>
        <dbReference type="ChEBI" id="CHEBI:33019"/>
        <dbReference type="ChEBI" id="CHEBI:57464"/>
        <dbReference type="ChEBI" id="CHEBI:61314"/>
        <dbReference type="EC" id="3.6.1.66"/>
    </reaction>
</comment>
<dbReference type="RefSeq" id="WP_138401247.1">
    <property type="nucleotide sequence ID" value="NZ_JBAFVI010000003.1"/>
</dbReference>
<organism evidence="12 13">
    <name type="scientific">Xanthobacter autotrophicus</name>
    <dbReference type="NCBI Taxonomy" id="280"/>
    <lineage>
        <taxon>Bacteria</taxon>
        <taxon>Pseudomonadati</taxon>
        <taxon>Pseudomonadota</taxon>
        <taxon>Alphaproteobacteria</taxon>
        <taxon>Hyphomicrobiales</taxon>
        <taxon>Xanthobacteraceae</taxon>
        <taxon>Xanthobacter</taxon>
    </lineage>
</organism>
<feature type="binding site" evidence="10">
    <location>
        <begin position="14"/>
        <end position="19"/>
    </location>
    <ligand>
        <name>substrate</name>
    </ligand>
</feature>
<dbReference type="Gene3D" id="3.90.950.10">
    <property type="match status" value="1"/>
</dbReference>
<evidence type="ECO:0000256" key="8">
    <source>
        <dbReference type="ARBA" id="ARBA00051875"/>
    </source>
</evidence>
<feature type="active site" description="Proton acceptor" evidence="10">
    <location>
        <position position="75"/>
    </location>
</feature>
<dbReference type="GO" id="GO:0009117">
    <property type="term" value="P:nucleotide metabolic process"/>
    <property type="evidence" value="ECO:0007669"/>
    <property type="project" value="UniProtKB-KW"/>
</dbReference>
<dbReference type="GO" id="GO:0036220">
    <property type="term" value="F:ITP diphosphatase activity"/>
    <property type="evidence" value="ECO:0007669"/>
    <property type="project" value="UniProtKB-UniRule"/>
</dbReference>
<dbReference type="GO" id="GO:0000166">
    <property type="term" value="F:nucleotide binding"/>
    <property type="evidence" value="ECO:0007669"/>
    <property type="project" value="UniProtKB-KW"/>
</dbReference>
<dbReference type="GO" id="GO:0046872">
    <property type="term" value="F:metal ion binding"/>
    <property type="evidence" value="ECO:0007669"/>
    <property type="project" value="UniProtKB-KW"/>
</dbReference>
<feature type="binding site" evidence="10">
    <location>
        <position position="184"/>
    </location>
    <ligand>
        <name>substrate</name>
    </ligand>
</feature>
<evidence type="ECO:0000256" key="2">
    <source>
        <dbReference type="ARBA" id="ARBA00011738"/>
    </source>
</evidence>
<keyword evidence="5 10" id="KW-0378">Hydrolase</keyword>
<evidence type="ECO:0000256" key="9">
    <source>
        <dbReference type="ARBA" id="ARBA00052017"/>
    </source>
</evidence>
<dbReference type="EC" id="3.6.1.66" evidence="10"/>
<dbReference type="AlphaFoldDB" id="A0A6C1KP26"/>
<dbReference type="PANTHER" id="PTHR11067:SF9">
    <property type="entry name" value="INOSINE TRIPHOSPHATE PYROPHOSPHATASE"/>
    <property type="match status" value="1"/>
</dbReference>
<feature type="binding site" evidence="10">
    <location>
        <position position="75"/>
    </location>
    <ligand>
        <name>Mg(2+)</name>
        <dbReference type="ChEBI" id="CHEBI:18420"/>
    </ligand>
</feature>
<dbReference type="OrthoDB" id="9807456at2"/>
<evidence type="ECO:0000313" key="13">
    <source>
        <dbReference type="Proteomes" id="UP000305131"/>
    </source>
</evidence>
<protein>
    <recommendedName>
        <fullName evidence="10">dITP/XTP pyrophosphatase</fullName>
        <ecNumber evidence="10">3.6.1.66</ecNumber>
    </recommendedName>
    <alternativeName>
        <fullName evidence="10">Non-canonical purine NTP pyrophosphatase</fullName>
    </alternativeName>
    <alternativeName>
        <fullName evidence="10">Non-standard purine NTP pyrophosphatase</fullName>
    </alternativeName>
    <alternativeName>
        <fullName evidence="10">Nucleoside-triphosphate diphosphatase</fullName>
    </alternativeName>
    <alternativeName>
        <fullName evidence="10">Nucleoside-triphosphate pyrophosphatase</fullName>
        <shortName evidence="10">NTPase</shortName>
    </alternativeName>
</protein>
<comment type="cofactor">
    <cofactor evidence="10">
        <name>Mg(2+)</name>
        <dbReference type="ChEBI" id="CHEBI:18420"/>
    </cofactor>
    <text evidence="10">Binds 1 Mg(2+) ion per subunit.</text>
</comment>
<keyword evidence="7 10" id="KW-0546">Nucleotide metabolism</keyword>
<dbReference type="Proteomes" id="UP000305131">
    <property type="component" value="Unassembled WGS sequence"/>
</dbReference>
<evidence type="ECO:0000256" key="3">
    <source>
        <dbReference type="ARBA" id="ARBA00022723"/>
    </source>
</evidence>
<dbReference type="HAMAP" id="MF_01405">
    <property type="entry name" value="Non_canon_purine_NTPase"/>
    <property type="match status" value="1"/>
</dbReference>